<dbReference type="GO" id="GO:0016289">
    <property type="term" value="F:acyl-CoA hydrolase activity"/>
    <property type="evidence" value="ECO:0007669"/>
    <property type="project" value="TreeGrafter"/>
</dbReference>
<name>A0A8T7M730_9CHLR</name>
<dbReference type="RefSeq" id="WP_341471530.1">
    <property type="nucleotide sequence ID" value="NZ_CP128400.1"/>
</dbReference>
<proteinExistence type="predicted"/>
<evidence type="ECO:0000313" key="3">
    <source>
        <dbReference type="EMBL" id="NWJ47752.1"/>
    </source>
</evidence>
<dbReference type="AlphaFoldDB" id="A0A8T7M730"/>
<dbReference type="EMBL" id="JACATZ010000003">
    <property type="protein sequence ID" value="NWJ47752.1"/>
    <property type="molecule type" value="Genomic_DNA"/>
</dbReference>
<gene>
    <name evidence="3" type="ORF">HXX08_18010</name>
    <name evidence="4" type="ORF">OZ401_003285</name>
</gene>
<dbReference type="Proteomes" id="UP000521676">
    <property type="component" value="Unassembled WGS sequence"/>
</dbReference>
<evidence type="ECO:0000313" key="6">
    <source>
        <dbReference type="Proteomes" id="UP001431572"/>
    </source>
</evidence>
<keyword evidence="1" id="KW-0378">Hydrolase</keyword>
<dbReference type="InterPro" id="IPR006683">
    <property type="entry name" value="Thioestr_dom"/>
</dbReference>
<dbReference type="Proteomes" id="UP001431572">
    <property type="component" value="Chromosome 2"/>
</dbReference>
<dbReference type="EMBL" id="CP128400">
    <property type="protein sequence ID" value="WJW69657.1"/>
    <property type="molecule type" value="Genomic_DNA"/>
</dbReference>
<dbReference type="InterPro" id="IPR003736">
    <property type="entry name" value="PAAI_dom"/>
</dbReference>
<sequence>MTAIHPYLKNDRYAQYLNIELLEAANGTAKATMLIEPHHLNSHGTVHGGAIFSLADAVLAAASNSHGVVAVAINANISYLKAATSGTLTAIAEEVSLNASLGVYDIRVTADSGELIASFQGMVYRKKGRTIESAHSERVGD</sequence>
<dbReference type="PANTHER" id="PTHR42856:SF1">
    <property type="entry name" value="ACYL-COENZYME A THIOESTERASE PAAI"/>
    <property type="match status" value="1"/>
</dbReference>
<accession>A0A8T7M730</accession>
<keyword evidence="6" id="KW-1185">Reference proteome</keyword>
<dbReference type="InterPro" id="IPR052723">
    <property type="entry name" value="Acyl-CoA_thioesterase_PaaI"/>
</dbReference>
<dbReference type="Gene3D" id="3.10.129.10">
    <property type="entry name" value="Hotdog Thioesterase"/>
    <property type="match status" value="1"/>
</dbReference>
<evidence type="ECO:0000313" key="4">
    <source>
        <dbReference type="EMBL" id="WJW69657.1"/>
    </source>
</evidence>
<dbReference type="CDD" id="cd03443">
    <property type="entry name" value="PaaI_thioesterase"/>
    <property type="match status" value="1"/>
</dbReference>
<protein>
    <submittedName>
        <fullName evidence="3">PaaI family thioesterase</fullName>
    </submittedName>
</protein>
<dbReference type="PANTHER" id="PTHR42856">
    <property type="entry name" value="ACYL-COENZYME A THIOESTERASE PAAI"/>
    <property type="match status" value="1"/>
</dbReference>
<dbReference type="SUPFAM" id="SSF54637">
    <property type="entry name" value="Thioesterase/thiol ester dehydrase-isomerase"/>
    <property type="match status" value="1"/>
</dbReference>
<dbReference type="Pfam" id="PF03061">
    <property type="entry name" value="4HBT"/>
    <property type="match status" value="1"/>
</dbReference>
<reference evidence="3 5" key="1">
    <citation type="submission" date="2020-06" db="EMBL/GenBank/DDBJ databases">
        <title>Anoxygenic phototrophic Chloroflexota member uses a Type I reaction center.</title>
        <authorList>
            <person name="Tsuji J.M."/>
            <person name="Shaw N.A."/>
            <person name="Nagashima S."/>
            <person name="Venkiteswaran J."/>
            <person name="Schiff S.L."/>
            <person name="Hanada S."/>
            <person name="Tank M."/>
            <person name="Neufeld J.D."/>
        </authorList>
    </citation>
    <scope>NUCLEOTIDE SEQUENCE [LARGE SCALE GENOMIC DNA]</scope>
    <source>
        <strain evidence="3">L227-S17</strain>
    </source>
</reference>
<dbReference type="InterPro" id="IPR029069">
    <property type="entry name" value="HotDog_dom_sf"/>
</dbReference>
<evidence type="ECO:0000256" key="1">
    <source>
        <dbReference type="ARBA" id="ARBA00022801"/>
    </source>
</evidence>
<feature type="domain" description="Thioesterase" evidence="2">
    <location>
        <begin position="43"/>
        <end position="116"/>
    </location>
</feature>
<evidence type="ECO:0000313" key="5">
    <source>
        <dbReference type="Proteomes" id="UP000521676"/>
    </source>
</evidence>
<organism evidence="3 5">
    <name type="scientific">Candidatus Chlorohelix allophototropha</name>
    <dbReference type="NCBI Taxonomy" id="3003348"/>
    <lineage>
        <taxon>Bacteria</taxon>
        <taxon>Bacillati</taxon>
        <taxon>Chloroflexota</taxon>
        <taxon>Chloroflexia</taxon>
        <taxon>Candidatus Chloroheliales</taxon>
        <taxon>Candidatus Chloroheliaceae</taxon>
        <taxon>Candidatus Chlorohelix</taxon>
    </lineage>
</organism>
<dbReference type="NCBIfam" id="TIGR00369">
    <property type="entry name" value="unchar_dom_1"/>
    <property type="match status" value="1"/>
</dbReference>
<reference evidence="4" key="2">
    <citation type="journal article" date="2024" name="Nature">
        <title>Anoxygenic phototroph of the Chloroflexota uses a type I reaction centre.</title>
        <authorList>
            <person name="Tsuji J.M."/>
            <person name="Shaw N.A."/>
            <person name="Nagashima S."/>
            <person name="Venkiteswaran J.J."/>
            <person name="Schiff S.L."/>
            <person name="Watanabe T."/>
            <person name="Fukui M."/>
            <person name="Hanada S."/>
            <person name="Tank M."/>
            <person name="Neufeld J.D."/>
        </authorList>
    </citation>
    <scope>NUCLEOTIDE SEQUENCE</scope>
    <source>
        <strain evidence="4">L227-S17</strain>
    </source>
</reference>
<evidence type="ECO:0000259" key="2">
    <source>
        <dbReference type="Pfam" id="PF03061"/>
    </source>
</evidence>